<dbReference type="PANTHER" id="PTHR34982">
    <property type="entry name" value="YOP PROTEINS TRANSLOCATION PROTEIN L"/>
    <property type="match status" value="1"/>
</dbReference>
<evidence type="ECO:0000256" key="2">
    <source>
        <dbReference type="ARBA" id="ARBA00022927"/>
    </source>
</evidence>
<reference evidence="5 6" key="1">
    <citation type="submission" date="2020-08" db="EMBL/GenBank/DDBJ databases">
        <title>Genomic Encyclopedia of Type Strains, Phase IV (KMG-IV): sequencing the most valuable type-strain genomes for metagenomic binning, comparative biology and taxonomic classification.</title>
        <authorList>
            <person name="Goeker M."/>
        </authorList>
    </citation>
    <scope>NUCLEOTIDE SEQUENCE [LARGE SCALE GENOMIC DNA]</scope>
    <source>
        <strain evidence="5 6">DSM 27203</strain>
    </source>
</reference>
<sequence>MSDAARAFPDAPEPGFTPGFASRHDRAGEALRKAFAPVEGFSAIDIRDRIRDARPKPAADGPVGFSPQSRHTGTADAAQPGPRHFSPADPEERTQASAAPGANDSDFHDPFEAARTAGYAEGLAAARTEMAQAQHREEALVTRLSEALAQGSHFDRERVARQLRQTVLALVQKIIGETGIAPDYLANRVEVAADMLSDSAESAMLRLNPDDLAMVEDKLPKTVFPVGDPHVERGHFVIESASTVIEDGPDLWIEQLTAALEHVTPPSC</sequence>
<feature type="region of interest" description="Disordered" evidence="3">
    <location>
        <begin position="1"/>
        <end position="24"/>
    </location>
</feature>
<keyword evidence="2" id="KW-0653">Protein transport</keyword>
<evidence type="ECO:0000313" key="6">
    <source>
        <dbReference type="Proteomes" id="UP000554342"/>
    </source>
</evidence>
<evidence type="ECO:0000313" key="5">
    <source>
        <dbReference type="EMBL" id="MBB5718031.1"/>
    </source>
</evidence>
<gene>
    <name evidence="5" type="ORF">FHR23_000938</name>
</gene>
<feature type="domain" description="Flagellar assembly protein FliH/Type III secretion system HrpE" evidence="4">
    <location>
        <begin position="139"/>
        <end position="245"/>
    </location>
</feature>
<keyword evidence="6" id="KW-1185">Reference proteome</keyword>
<dbReference type="InterPro" id="IPR051472">
    <property type="entry name" value="T3SS_Stator/FliH"/>
</dbReference>
<evidence type="ECO:0000259" key="4">
    <source>
        <dbReference type="Pfam" id="PF02108"/>
    </source>
</evidence>
<dbReference type="AlphaFoldDB" id="A0A840YWD3"/>
<organism evidence="5 6">
    <name type="scientific">Stakelama sediminis</name>
    <dbReference type="NCBI Taxonomy" id="463200"/>
    <lineage>
        <taxon>Bacteria</taxon>
        <taxon>Pseudomonadati</taxon>
        <taxon>Pseudomonadota</taxon>
        <taxon>Alphaproteobacteria</taxon>
        <taxon>Sphingomonadales</taxon>
        <taxon>Sphingomonadaceae</taxon>
        <taxon>Stakelama</taxon>
    </lineage>
</organism>
<dbReference type="PANTHER" id="PTHR34982:SF4">
    <property type="entry name" value="TYPE 3 SECRETION SYSTEM STATOR PROTEIN"/>
    <property type="match status" value="1"/>
</dbReference>
<keyword evidence="1" id="KW-0813">Transport</keyword>
<dbReference type="Proteomes" id="UP000554342">
    <property type="component" value="Unassembled WGS sequence"/>
</dbReference>
<keyword evidence="5" id="KW-0282">Flagellum</keyword>
<feature type="region of interest" description="Disordered" evidence="3">
    <location>
        <begin position="52"/>
        <end position="109"/>
    </location>
</feature>
<dbReference type="GO" id="GO:0015031">
    <property type="term" value="P:protein transport"/>
    <property type="evidence" value="ECO:0007669"/>
    <property type="project" value="UniProtKB-KW"/>
</dbReference>
<dbReference type="RefSeq" id="WP_184001721.1">
    <property type="nucleotide sequence ID" value="NZ_BAABIF010000004.1"/>
</dbReference>
<accession>A0A840YWD3</accession>
<dbReference type="InterPro" id="IPR018035">
    <property type="entry name" value="Flagellar_FliH/T3SS_HrpE"/>
</dbReference>
<dbReference type="EMBL" id="JACIJI010000001">
    <property type="protein sequence ID" value="MBB5718031.1"/>
    <property type="molecule type" value="Genomic_DNA"/>
</dbReference>
<dbReference type="GO" id="GO:0005829">
    <property type="term" value="C:cytosol"/>
    <property type="evidence" value="ECO:0007669"/>
    <property type="project" value="TreeGrafter"/>
</dbReference>
<comment type="caution">
    <text evidence="5">The sequence shown here is derived from an EMBL/GenBank/DDBJ whole genome shotgun (WGS) entry which is preliminary data.</text>
</comment>
<evidence type="ECO:0000256" key="1">
    <source>
        <dbReference type="ARBA" id="ARBA00022448"/>
    </source>
</evidence>
<dbReference type="Pfam" id="PF02108">
    <property type="entry name" value="FliH"/>
    <property type="match status" value="1"/>
</dbReference>
<proteinExistence type="predicted"/>
<protein>
    <submittedName>
        <fullName evidence="5">Flagellar assembly protein FliH</fullName>
    </submittedName>
</protein>
<keyword evidence="5" id="KW-0969">Cilium</keyword>
<evidence type="ECO:0000256" key="3">
    <source>
        <dbReference type="SAM" id="MobiDB-lite"/>
    </source>
</evidence>
<name>A0A840YWD3_9SPHN</name>
<keyword evidence="5" id="KW-0966">Cell projection</keyword>